<comment type="caution">
    <text evidence="1">The sequence shown here is derived from an EMBL/GenBank/DDBJ whole genome shotgun (WGS) entry which is preliminary data.</text>
</comment>
<proteinExistence type="predicted"/>
<dbReference type="Proteomes" id="UP001604336">
    <property type="component" value="Unassembled WGS sequence"/>
</dbReference>
<protein>
    <submittedName>
        <fullName evidence="1">Uncharacterized protein</fullName>
    </submittedName>
</protein>
<name>A0ABD1UKV8_9LAMI</name>
<reference evidence="2" key="1">
    <citation type="submission" date="2024-07" db="EMBL/GenBank/DDBJ databases">
        <title>Two chromosome-level genome assemblies of Korean endemic species Abeliophyllum distichum and Forsythia ovata (Oleaceae).</title>
        <authorList>
            <person name="Jang H."/>
        </authorList>
    </citation>
    <scope>NUCLEOTIDE SEQUENCE [LARGE SCALE GENOMIC DNA]</scope>
</reference>
<accession>A0ABD1UKV8</accession>
<dbReference type="AlphaFoldDB" id="A0ABD1UKV8"/>
<organism evidence="1 2">
    <name type="scientific">Abeliophyllum distichum</name>
    <dbReference type="NCBI Taxonomy" id="126358"/>
    <lineage>
        <taxon>Eukaryota</taxon>
        <taxon>Viridiplantae</taxon>
        <taxon>Streptophyta</taxon>
        <taxon>Embryophyta</taxon>
        <taxon>Tracheophyta</taxon>
        <taxon>Spermatophyta</taxon>
        <taxon>Magnoliopsida</taxon>
        <taxon>eudicotyledons</taxon>
        <taxon>Gunneridae</taxon>
        <taxon>Pentapetalae</taxon>
        <taxon>asterids</taxon>
        <taxon>lamiids</taxon>
        <taxon>Lamiales</taxon>
        <taxon>Oleaceae</taxon>
        <taxon>Forsythieae</taxon>
        <taxon>Abeliophyllum</taxon>
    </lineage>
</organism>
<sequence>MPQKNSSKDPANQQFVHSVIEQFESKQGIPVMERPNISHYESMTKLSPRTMCTLLDELTQDIIEQFGTLLPVMGSNYLLANEFKNKESGEVIMEETAEVAYMLECGEGTSHRGQFAHKNSEEEDDGMTDIDEEIDLEVERRIRRVSYNNLLK</sequence>
<gene>
    <name evidence="1" type="ORF">Adt_10742</name>
</gene>
<keyword evidence="2" id="KW-1185">Reference proteome</keyword>
<evidence type="ECO:0000313" key="1">
    <source>
        <dbReference type="EMBL" id="KAL2525688.1"/>
    </source>
</evidence>
<evidence type="ECO:0000313" key="2">
    <source>
        <dbReference type="Proteomes" id="UP001604336"/>
    </source>
</evidence>
<dbReference type="EMBL" id="JBFOLK010000003">
    <property type="protein sequence ID" value="KAL2525688.1"/>
    <property type="molecule type" value="Genomic_DNA"/>
</dbReference>